<dbReference type="InterPro" id="IPR050987">
    <property type="entry name" value="AtrR-like"/>
</dbReference>
<dbReference type="EMBL" id="JAKWFO010000005">
    <property type="protein sequence ID" value="KAI9637006.1"/>
    <property type="molecule type" value="Genomic_DNA"/>
</dbReference>
<evidence type="ECO:0000313" key="6">
    <source>
        <dbReference type="Proteomes" id="UP001164286"/>
    </source>
</evidence>
<feature type="region of interest" description="Disordered" evidence="3">
    <location>
        <begin position="71"/>
        <end position="127"/>
    </location>
</feature>
<keyword evidence="2" id="KW-0539">Nucleus</keyword>
<keyword evidence="6" id="KW-1185">Reference proteome</keyword>
<dbReference type="CDD" id="cd12148">
    <property type="entry name" value="fungal_TF_MHR"/>
    <property type="match status" value="1"/>
</dbReference>
<gene>
    <name evidence="5" type="ORF">MKK02DRAFT_45717</name>
</gene>
<feature type="region of interest" description="Disordered" evidence="3">
    <location>
        <begin position="143"/>
        <end position="175"/>
    </location>
</feature>
<protein>
    <recommendedName>
        <fullName evidence="4">Xylanolytic transcriptional activator regulatory domain-containing protein</fullName>
    </recommendedName>
</protein>
<dbReference type="Gene3D" id="4.10.240.10">
    <property type="entry name" value="Zn(2)-C6 fungal-type DNA-binding domain"/>
    <property type="match status" value="1"/>
</dbReference>
<dbReference type="PANTHER" id="PTHR46910">
    <property type="entry name" value="TRANSCRIPTION FACTOR PDR1"/>
    <property type="match status" value="1"/>
</dbReference>
<feature type="region of interest" description="Disordered" evidence="3">
    <location>
        <begin position="239"/>
        <end position="268"/>
    </location>
</feature>
<evidence type="ECO:0000256" key="3">
    <source>
        <dbReference type="SAM" id="MobiDB-lite"/>
    </source>
</evidence>
<organism evidence="5 6">
    <name type="scientific">Dioszegia hungarica</name>
    <dbReference type="NCBI Taxonomy" id="4972"/>
    <lineage>
        <taxon>Eukaryota</taxon>
        <taxon>Fungi</taxon>
        <taxon>Dikarya</taxon>
        <taxon>Basidiomycota</taxon>
        <taxon>Agaricomycotina</taxon>
        <taxon>Tremellomycetes</taxon>
        <taxon>Tremellales</taxon>
        <taxon>Bulleribasidiaceae</taxon>
        <taxon>Dioszegia</taxon>
    </lineage>
</organism>
<dbReference type="GO" id="GO:0003677">
    <property type="term" value="F:DNA binding"/>
    <property type="evidence" value="ECO:0007669"/>
    <property type="project" value="InterPro"/>
</dbReference>
<feature type="domain" description="Xylanolytic transcriptional activator regulatory" evidence="4">
    <location>
        <begin position="301"/>
        <end position="505"/>
    </location>
</feature>
<dbReference type="InterPro" id="IPR036864">
    <property type="entry name" value="Zn2-C6_fun-type_DNA-bd_sf"/>
</dbReference>
<reference evidence="5" key="1">
    <citation type="journal article" date="2022" name="G3 (Bethesda)">
        <title>High quality genome of the basidiomycete yeast Dioszegia hungarica PDD-24b-2 isolated from cloud water.</title>
        <authorList>
            <person name="Jarrige D."/>
            <person name="Haridas S."/>
            <person name="Bleykasten-Grosshans C."/>
            <person name="Joly M."/>
            <person name="Nadalig T."/>
            <person name="Sancelme M."/>
            <person name="Vuilleumier S."/>
            <person name="Grigoriev I.V."/>
            <person name="Amato P."/>
            <person name="Bringel F."/>
        </authorList>
    </citation>
    <scope>NUCLEOTIDE SEQUENCE</scope>
    <source>
        <strain evidence="5">PDD-24b-2</strain>
    </source>
</reference>
<dbReference type="GO" id="GO:0008270">
    <property type="term" value="F:zinc ion binding"/>
    <property type="evidence" value="ECO:0007669"/>
    <property type="project" value="InterPro"/>
</dbReference>
<dbReference type="GeneID" id="77732778"/>
<feature type="region of interest" description="Disordered" evidence="3">
    <location>
        <begin position="1"/>
        <end position="48"/>
    </location>
</feature>
<dbReference type="GO" id="GO:0000981">
    <property type="term" value="F:DNA-binding transcription factor activity, RNA polymerase II-specific"/>
    <property type="evidence" value="ECO:0007669"/>
    <property type="project" value="InterPro"/>
</dbReference>
<dbReference type="InterPro" id="IPR001138">
    <property type="entry name" value="Zn2Cys6_DnaBD"/>
</dbReference>
<proteinExistence type="predicted"/>
<dbReference type="AlphaFoldDB" id="A0AA38LX57"/>
<sequence>MPSMQYKTCDICRKRKASPGRPQYPQNEPVLTVQTKCLPPSDDNEKHDKEAACMNCARLGIKCTYDHVYKRPGRPTSFTRESGSGEPSDVHSRSPPMPSQAGNRPSLPSFHSSDSQGGPSRNGGRLSYQDDVAAMAGYQVDVQSSRPEHESASSHSVTANGGHANYAPRFSPLGPRRSLPEGKFTSGTIDPLSFLANASPARPLTAGLDISEWSEHDLITDWPTGSTSGSGRIPGPGGLVPEPYPGQAENHLPDVSARPPIPTLLVPPSSRRVPEIPLPTGGADIQLDHVAPWSTISIIIRLYLAYSHSLFPMVHRPTFSQSLAMRRDKVDRDFRALVLGIVAYTIGQSPLGRMTDFTRGELASLQHRCHRASMMLLDRSYRTPNIMHVGTLSAGYFYCQSVGKTNRALTLLAEACQLMFLMRMHDDDATAGMGLDAVDIQLRRRIWWHVHAVDITEASAGNKIHLNAFEGRPSLPLEVDDEFLTSQGSFPQPPNQTSYMIGFVACIRQFPLLEEPIRRTRTLLSSRKRGERPRYEDVEAELQWIDTALLELDEIMQFLPDILKLGWTFDEPMDEIRLAVMGMQRANLAITAVSIRFALADYKAELVEPGTTILDSERATMGKEAYETLSCIGLDDLAANGESMRGKIFRILLGLLKCNGESQEWFNMLQDWWSLFSRVQFVQLMASNVDSRLPSRQNSPEAAGIGGSLVS</sequence>
<name>A0AA38LX57_9TREE</name>
<keyword evidence="1" id="KW-0479">Metal-binding</keyword>
<evidence type="ECO:0000256" key="2">
    <source>
        <dbReference type="ARBA" id="ARBA00023242"/>
    </source>
</evidence>
<comment type="caution">
    <text evidence="5">The sequence shown here is derived from an EMBL/GenBank/DDBJ whole genome shotgun (WGS) entry which is preliminary data.</text>
</comment>
<dbReference type="InterPro" id="IPR007219">
    <property type="entry name" value="XnlR_reg_dom"/>
</dbReference>
<dbReference type="CDD" id="cd00067">
    <property type="entry name" value="GAL4"/>
    <property type="match status" value="1"/>
</dbReference>
<feature type="region of interest" description="Disordered" evidence="3">
    <location>
        <begin position="692"/>
        <end position="711"/>
    </location>
</feature>
<feature type="compositionally biased region" description="Polar residues" evidence="3">
    <location>
        <begin position="109"/>
        <end position="119"/>
    </location>
</feature>
<evidence type="ECO:0000256" key="1">
    <source>
        <dbReference type="ARBA" id="ARBA00022723"/>
    </source>
</evidence>
<dbReference type="Pfam" id="PF04082">
    <property type="entry name" value="Fungal_trans"/>
    <property type="match status" value="1"/>
</dbReference>
<dbReference type="Proteomes" id="UP001164286">
    <property type="component" value="Unassembled WGS sequence"/>
</dbReference>
<dbReference type="PANTHER" id="PTHR46910:SF40">
    <property type="entry name" value="ZN(II)2CYS6 TRANSCRIPTION FACTOR (EUROFUNG)"/>
    <property type="match status" value="1"/>
</dbReference>
<dbReference type="RefSeq" id="XP_052946783.1">
    <property type="nucleotide sequence ID" value="XM_053093573.1"/>
</dbReference>
<accession>A0AA38LX57</accession>
<evidence type="ECO:0000259" key="4">
    <source>
        <dbReference type="Pfam" id="PF04082"/>
    </source>
</evidence>
<evidence type="ECO:0000313" key="5">
    <source>
        <dbReference type="EMBL" id="KAI9637006.1"/>
    </source>
</evidence>
<dbReference type="GO" id="GO:0006351">
    <property type="term" value="P:DNA-templated transcription"/>
    <property type="evidence" value="ECO:0007669"/>
    <property type="project" value="InterPro"/>
</dbReference>